<dbReference type="STRING" id="1123401.GCA_000621325_00116"/>
<keyword evidence="3" id="KW-0560">Oxidoreductase</keyword>
<evidence type="ECO:0000256" key="1">
    <source>
        <dbReference type="ARBA" id="ARBA00001962"/>
    </source>
</evidence>
<proteinExistence type="inferred from homology"/>
<dbReference type="EMBL" id="MTEJ01000188">
    <property type="protein sequence ID" value="OQX08044.1"/>
    <property type="molecule type" value="Genomic_DNA"/>
</dbReference>
<dbReference type="InterPro" id="IPR039697">
    <property type="entry name" value="Alcohol_dehydrogenase_Fe"/>
</dbReference>
<dbReference type="CDD" id="cd08183">
    <property type="entry name" value="Fe-ADH-like"/>
    <property type="match status" value="1"/>
</dbReference>
<gene>
    <name evidence="6" type="ORF">BWK73_26485</name>
</gene>
<dbReference type="Pfam" id="PF00465">
    <property type="entry name" value="Fe-ADH"/>
    <property type="match status" value="1"/>
</dbReference>
<evidence type="ECO:0000256" key="2">
    <source>
        <dbReference type="ARBA" id="ARBA00007358"/>
    </source>
</evidence>
<dbReference type="Gene3D" id="3.40.50.1970">
    <property type="match status" value="1"/>
</dbReference>
<evidence type="ECO:0000259" key="5">
    <source>
        <dbReference type="Pfam" id="PF25137"/>
    </source>
</evidence>
<evidence type="ECO:0000256" key="3">
    <source>
        <dbReference type="ARBA" id="ARBA00023002"/>
    </source>
</evidence>
<sequence length="400" mass="41968">MHTTLAPFTIARLPRIEFGAGAIRKLPAIAAQYGKRLLIITGAGAFTDSVAAEVLFHDLQAAGFTWEIRRVIQEPSPQWVDATVAACNALPDMNFDAVIGIGGGSPLDAAKAVAGLLKPGNSVLDHLEGVGPELPYQGAATPFIAVPTTAGTGSEATKNAVLSVQGEHGFKKSFRDDRLVAEYAIIDPDLLATCPTAQIAANGMDAFTQLLEAYVSTRANPLTDALALSGMEAVRDSLLAFYNDPSDSVARGKMAYAALLSGICLAQTGLGSVHGVVAPLGAFHPIAHGVGCGMLVTEATRLNIDLLEANEPDNPALAKYTTVGKLFRGRSHVDPVGARVFLVHTLTTWAHKLQLPGLADFGVTEADIPKIVAHSRGSSMKTNPIVLTDTDIAHLIRVCL</sequence>
<reference evidence="6 7" key="1">
    <citation type="submission" date="2017-01" db="EMBL/GenBank/DDBJ databases">
        <title>Novel large sulfur bacteria in the metagenomes of groundwater-fed chemosynthetic microbial mats in the Lake Huron basin.</title>
        <authorList>
            <person name="Sharrar A.M."/>
            <person name="Flood B.E."/>
            <person name="Bailey J.V."/>
            <person name="Jones D.S."/>
            <person name="Biddanda B."/>
            <person name="Ruberg S.A."/>
            <person name="Marcus D.N."/>
            <person name="Dick G.J."/>
        </authorList>
    </citation>
    <scope>NUCLEOTIDE SEQUENCE [LARGE SCALE GENOMIC DNA]</scope>
    <source>
        <strain evidence="6">A8</strain>
    </source>
</reference>
<comment type="caution">
    <text evidence="6">The sequence shown here is derived from an EMBL/GenBank/DDBJ whole genome shotgun (WGS) entry which is preliminary data.</text>
</comment>
<evidence type="ECO:0000313" key="6">
    <source>
        <dbReference type="EMBL" id="OQX08044.1"/>
    </source>
</evidence>
<dbReference type="GO" id="GO:0004022">
    <property type="term" value="F:alcohol dehydrogenase (NAD+) activity"/>
    <property type="evidence" value="ECO:0007669"/>
    <property type="project" value="TreeGrafter"/>
</dbReference>
<dbReference type="Pfam" id="PF25137">
    <property type="entry name" value="ADH_Fe_C"/>
    <property type="match status" value="1"/>
</dbReference>
<accession>A0A1Y1QKP7</accession>
<evidence type="ECO:0000313" key="7">
    <source>
        <dbReference type="Proteomes" id="UP000192491"/>
    </source>
</evidence>
<comment type="similarity">
    <text evidence="2">Belongs to the iron-containing alcohol dehydrogenase family.</text>
</comment>
<dbReference type="GO" id="GO:0046872">
    <property type="term" value="F:metal ion binding"/>
    <property type="evidence" value="ECO:0007669"/>
    <property type="project" value="InterPro"/>
</dbReference>
<comment type="cofactor">
    <cofactor evidence="1">
        <name>Fe cation</name>
        <dbReference type="ChEBI" id="CHEBI:24875"/>
    </cofactor>
</comment>
<feature type="domain" description="Fe-containing alcohol dehydrogenase-like C-terminal" evidence="5">
    <location>
        <begin position="200"/>
        <end position="397"/>
    </location>
</feature>
<dbReference type="FunFam" id="3.40.50.1970:FF:000003">
    <property type="entry name" value="Alcohol dehydrogenase, iron-containing"/>
    <property type="match status" value="1"/>
</dbReference>
<dbReference type="Proteomes" id="UP000192491">
    <property type="component" value="Unassembled WGS sequence"/>
</dbReference>
<dbReference type="InterPro" id="IPR056798">
    <property type="entry name" value="ADH_Fe_C"/>
</dbReference>
<dbReference type="InterPro" id="IPR001670">
    <property type="entry name" value="ADH_Fe/GldA"/>
</dbReference>
<name>A0A1Y1QKP7_9GAMM</name>
<dbReference type="PANTHER" id="PTHR11496:SF102">
    <property type="entry name" value="ALCOHOL DEHYDROGENASE 4"/>
    <property type="match status" value="1"/>
</dbReference>
<protein>
    <submittedName>
        <fullName evidence="6">Alcohol dehydrogenase</fullName>
    </submittedName>
</protein>
<feature type="domain" description="Alcohol dehydrogenase iron-type/glycerol dehydrogenase GldA" evidence="4">
    <location>
        <begin position="15"/>
        <end position="188"/>
    </location>
</feature>
<dbReference type="PANTHER" id="PTHR11496">
    <property type="entry name" value="ALCOHOL DEHYDROGENASE"/>
    <property type="match status" value="1"/>
</dbReference>
<evidence type="ECO:0000259" key="4">
    <source>
        <dbReference type="Pfam" id="PF00465"/>
    </source>
</evidence>
<dbReference type="AlphaFoldDB" id="A0A1Y1QKP7"/>
<organism evidence="6 7">
    <name type="scientific">Thiothrix lacustris</name>
    <dbReference type="NCBI Taxonomy" id="525917"/>
    <lineage>
        <taxon>Bacteria</taxon>
        <taxon>Pseudomonadati</taxon>
        <taxon>Pseudomonadota</taxon>
        <taxon>Gammaproteobacteria</taxon>
        <taxon>Thiotrichales</taxon>
        <taxon>Thiotrichaceae</taxon>
        <taxon>Thiothrix</taxon>
    </lineage>
</organism>
<dbReference type="Gene3D" id="1.20.1090.10">
    <property type="entry name" value="Dehydroquinate synthase-like - alpha domain"/>
    <property type="match status" value="1"/>
</dbReference>
<dbReference type="SUPFAM" id="SSF56796">
    <property type="entry name" value="Dehydroquinate synthase-like"/>
    <property type="match status" value="1"/>
</dbReference>